<dbReference type="EMBL" id="REGN01004712">
    <property type="protein sequence ID" value="RNA16410.1"/>
    <property type="molecule type" value="Genomic_DNA"/>
</dbReference>
<accession>A0A3M7QYG9</accession>
<keyword evidence="3" id="KW-1185">Reference proteome</keyword>
<protein>
    <submittedName>
        <fullName evidence="2">Uncharacterized protein</fullName>
    </submittedName>
</protein>
<gene>
    <name evidence="2" type="ORF">BpHYR1_008102</name>
</gene>
<evidence type="ECO:0000256" key="1">
    <source>
        <dbReference type="SAM" id="Phobius"/>
    </source>
</evidence>
<keyword evidence="1" id="KW-1133">Transmembrane helix</keyword>
<keyword evidence="1" id="KW-0472">Membrane</keyword>
<dbReference type="Proteomes" id="UP000276133">
    <property type="component" value="Unassembled WGS sequence"/>
</dbReference>
<keyword evidence="1" id="KW-0812">Transmembrane</keyword>
<proteinExistence type="predicted"/>
<dbReference type="AlphaFoldDB" id="A0A3M7QYG9"/>
<reference evidence="2 3" key="1">
    <citation type="journal article" date="2018" name="Sci. Rep.">
        <title>Genomic signatures of local adaptation to the degree of environmental predictability in rotifers.</title>
        <authorList>
            <person name="Franch-Gras L."/>
            <person name="Hahn C."/>
            <person name="Garcia-Roger E.M."/>
            <person name="Carmona M.J."/>
            <person name="Serra M."/>
            <person name="Gomez A."/>
        </authorList>
    </citation>
    <scope>NUCLEOTIDE SEQUENCE [LARGE SCALE GENOMIC DNA]</scope>
    <source>
        <strain evidence="2">HYR1</strain>
    </source>
</reference>
<sequence>MGFLWVMVYLCKTLNFGLLHGLLLSKREFPKILITKIMLNIKKRMKYFDTNNLIFKNIKLSIKKLNLLVLELKFRIKKEKKSAQPIYILTELGVQAGMATICLIGVVKIFALVVLLDGELNKFCLTAISSCSIEASKSTNLLELFCQAFVFPSFIKLLNTKKSYFGSVCWVADIHLRTN</sequence>
<comment type="caution">
    <text evidence="2">The sequence shown here is derived from an EMBL/GenBank/DDBJ whole genome shotgun (WGS) entry which is preliminary data.</text>
</comment>
<name>A0A3M7QYG9_BRAPC</name>
<feature type="transmembrane region" description="Helical" evidence="1">
    <location>
        <begin position="6"/>
        <end position="24"/>
    </location>
</feature>
<evidence type="ECO:0000313" key="3">
    <source>
        <dbReference type="Proteomes" id="UP000276133"/>
    </source>
</evidence>
<feature type="transmembrane region" description="Helical" evidence="1">
    <location>
        <begin position="86"/>
        <end position="116"/>
    </location>
</feature>
<organism evidence="2 3">
    <name type="scientific">Brachionus plicatilis</name>
    <name type="common">Marine rotifer</name>
    <name type="synonym">Brachionus muelleri</name>
    <dbReference type="NCBI Taxonomy" id="10195"/>
    <lineage>
        <taxon>Eukaryota</taxon>
        <taxon>Metazoa</taxon>
        <taxon>Spiralia</taxon>
        <taxon>Gnathifera</taxon>
        <taxon>Rotifera</taxon>
        <taxon>Eurotatoria</taxon>
        <taxon>Monogononta</taxon>
        <taxon>Pseudotrocha</taxon>
        <taxon>Ploima</taxon>
        <taxon>Brachionidae</taxon>
        <taxon>Brachionus</taxon>
    </lineage>
</organism>
<evidence type="ECO:0000313" key="2">
    <source>
        <dbReference type="EMBL" id="RNA16410.1"/>
    </source>
</evidence>